<comment type="caution">
    <text evidence="4">The sequence shown here is derived from an EMBL/GenBank/DDBJ whole genome shotgun (WGS) entry which is preliminary data.</text>
</comment>
<dbReference type="PANTHER" id="PTHR47293">
    <property type="entry name" value="JACALIN-RELATED LECTIN 3"/>
    <property type="match status" value="1"/>
</dbReference>
<proteinExistence type="inferred from homology"/>
<gene>
    <name evidence="4" type="ORF">M0R45_031964</name>
</gene>
<feature type="domain" description="Jacalin-type lectin" evidence="3">
    <location>
        <begin position="195"/>
        <end position="343"/>
    </location>
</feature>
<dbReference type="PROSITE" id="PS51752">
    <property type="entry name" value="JACALIN_LECTIN"/>
    <property type="match status" value="2"/>
</dbReference>
<protein>
    <recommendedName>
        <fullName evidence="3">Jacalin-type lectin domain-containing protein</fullName>
    </recommendedName>
</protein>
<evidence type="ECO:0000259" key="3">
    <source>
        <dbReference type="PROSITE" id="PS51752"/>
    </source>
</evidence>
<keyword evidence="5" id="KW-1185">Reference proteome</keyword>
<reference evidence="4 5" key="1">
    <citation type="journal article" date="2023" name="G3 (Bethesda)">
        <title>A chromosome-length genome assembly and annotation of blackberry (Rubus argutus, cv. 'Hillquist').</title>
        <authorList>
            <person name="Bruna T."/>
            <person name="Aryal R."/>
            <person name="Dudchenko O."/>
            <person name="Sargent D.J."/>
            <person name="Mead D."/>
            <person name="Buti M."/>
            <person name="Cavallini A."/>
            <person name="Hytonen T."/>
            <person name="Andres J."/>
            <person name="Pham M."/>
            <person name="Weisz D."/>
            <person name="Mascagni F."/>
            <person name="Usai G."/>
            <person name="Natali L."/>
            <person name="Bassil N."/>
            <person name="Fernandez G.E."/>
            <person name="Lomsadze A."/>
            <person name="Armour M."/>
            <person name="Olukolu B."/>
            <person name="Poorten T."/>
            <person name="Britton C."/>
            <person name="Davik J."/>
            <person name="Ashrafi H."/>
            <person name="Aiden E.L."/>
            <person name="Borodovsky M."/>
            <person name="Worthington M."/>
        </authorList>
    </citation>
    <scope>NUCLEOTIDE SEQUENCE [LARGE SCALE GENOMIC DNA]</scope>
    <source>
        <strain evidence="4">PI 553951</strain>
    </source>
</reference>
<evidence type="ECO:0000313" key="4">
    <source>
        <dbReference type="EMBL" id="KAK9923552.1"/>
    </source>
</evidence>
<dbReference type="CDD" id="cd09612">
    <property type="entry name" value="Jacalin"/>
    <property type="match status" value="2"/>
</dbReference>
<accession>A0AAW1WJQ5</accession>
<sequence>MSVTPTLSISCITCVQQGEEGGNNKGHESPGKIRLDSFVSAKPYGGTGGGPWDDGMYHGVREITVASGLCIDSIRVAYDKDGELVNADKHGGDGGSVNPQIKLEYPDEFLVSVSGNYFEAPWAVSNGRNPVVIRSLKFESNRRTFGPFGIEVGTPFSFTVEDGGQIVSMKGRSGFYLDAIGFHIAHAPKKKLFRRVKGAPYGGTGGGPWDDGMYHGVREIAIASGLCIDSIRVAYDKDGELVNADKHGGDGSNVNPQIKLEYPDEFLVSVSGNYFEAPWAVCNGRNPVVIRSLKFESNRRTFGPFGIEVGTPFSFTVEDGGQIVGMKGRSGLYLDAIGFHIAHAPKRKLKMHGTCNTREGRCNCKREVSGRDEIERFWGMPRFQA</sequence>
<dbReference type="SUPFAM" id="SSF51101">
    <property type="entry name" value="Mannose-binding lectins"/>
    <property type="match status" value="2"/>
</dbReference>
<dbReference type="Proteomes" id="UP001457282">
    <property type="component" value="Unassembled WGS sequence"/>
</dbReference>
<keyword evidence="2" id="KW-0430">Lectin</keyword>
<name>A0AAW1WJQ5_RUBAR</name>
<dbReference type="GO" id="GO:0005537">
    <property type="term" value="F:D-mannose binding"/>
    <property type="evidence" value="ECO:0007669"/>
    <property type="project" value="UniProtKB-ARBA"/>
</dbReference>
<dbReference type="EMBL" id="JBEDUW010000006">
    <property type="protein sequence ID" value="KAK9923552.1"/>
    <property type="molecule type" value="Genomic_DNA"/>
</dbReference>
<organism evidence="4 5">
    <name type="scientific">Rubus argutus</name>
    <name type="common">Southern blackberry</name>
    <dbReference type="NCBI Taxonomy" id="59490"/>
    <lineage>
        <taxon>Eukaryota</taxon>
        <taxon>Viridiplantae</taxon>
        <taxon>Streptophyta</taxon>
        <taxon>Embryophyta</taxon>
        <taxon>Tracheophyta</taxon>
        <taxon>Spermatophyta</taxon>
        <taxon>Magnoliopsida</taxon>
        <taxon>eudicotyledons</taxon>
        <taxon>Gunneridae</taxon>
        <taxon>Pentapetalae</taxon>
        <taxon>rosids</taxon>
        <taxon>fabids</taxon>
        <taxon>Rosales</taxon>
        <taxon>Rosaceae</taxon>
        <taxon>Rosoideae</taxon>
        <taxon>Rosoideae incertae sedis</taxon>
        <taxon>Rubus</taxon>
    </lineage>
</organism>
<dbReference type="InterPro" id="IPR036404">
    <property type="entry name" value="Jacalin-like_lectin_dom_sf"/>
</dbReference>
<feature type="domain" description="Jacalin-type lectin" evidence="3">
    <location>
        <begin position="38"/>
        <end position="186"/>
    </location>
</feature>
<dbReference type="FunFam" id="2.100.10.30:FF:000001">
    <property type="entry name" value="Jacalin-related lectin 33"/>
    <property type="match status" value="2"/>
</dbReference>
<evidence type="ECO:0000256" key="1">
    <source>
        <dbReference type="ARBA" id="ARBA00006568"/>
    </source>
</evidence>
<evidence type="ECO:0000256" key="2">
    <source>
        <dbReference type="ARBA" id="ARBA00022734"/>
    </source>
</evidence>
<dbReference type="GO" id="GO:0005536">
    <property type="term" value="F:D-glucose binding"/>
    <property type="evidence" value="ECO:0007669"/>
    <property type="project" value="UniProtKB-ARBA"/>
</dbReference>
<dbReference type="PANTHER" id="PTHR47293:SF79">
    <property type="entry name" value="JACALIN-TYPE LECTIN DOMAIN-CONTAINING PROTEIN"/>
    <property type="match status" value="1"/>
</dbReference>
<evidence type="ECO:0000313" key="5">
    <source>
        <dbReference type="Proteomes" id="UP001457282"/>
    </source>
</evidence>
<dbReference type="Pfam" id="PF01419">
    <property type="entry name" value="Jacalin"/>
    <property type="match status" value="2"/>
</dbReference>
<dbReference type="InterPro" id="IPR033734">
    <property type="entry name" value="Jacalin-like_lectin_dom_plant"/>
</dbReference>
<dbReference type="Gene3D" id="2.100.10.30">
    <property type="entry name" value="Jacalin-like lectin domain"/>
    <property type="match status" value="2"/>
</dbReference>
<dbReference type="AlphaFoldDB" id="A0AAW1WJQ5"/>
<dbReference type="InterPro" id="IPR001229">
    <property type="entry name" value="Jacalin-like_lectin_dom"/>
</dbReference>
<comment type="similarity">
    <text evidence="1">Belongs to the jacalin lectin family.</text>
</comment>
<dbReference type="SMART" id="SM00915">
    <property type="entry name" value="Jacalin"/>
    <property type="match status" value="2"/>
</dbReference>